<evidence type="ECO:0000256" key="1">
    <source>
        <dbReference type="SAM" id="Coils"/>
    </source>
</evidence>
<evidence type="ECO:0000259" key="3">
    <source>
        <dbReference type="PROSITE" id="PS50878"/>
    </source>
</evidence>
<dbReference type="InterPro" id="IPR000477">
    <property type="entry name" value="RT_dom"/>
</dbReference>
<feature type="domain" description="Reverse transcriptase" evidence="3">
    <location>
        <begin position="1"/>
        <end position="256"/>
    </location>
</feature>
<dbReference type="PANTHER" id="PTHR47027:SF20">
    <property type="entry name" value="REVERSE TRANSCRIPTASE-LIKE PROTEIN WITH RNA-DIRECTED DNA POLYMERASE DOMAIN"/>
    <property type="match status" value="1"/>
</dbReference>
<feature type="region of interest" description="Disordered" evidence="2">
    <location>
        <begin position="476"/>
        <end position="512"/>
    </location>
</feature>
<sequence length="606" mass="68704">MSPGSSAESYPAFARIGLRENPGKNLNQIIEKKWEYKGTVHQLFIDFKKAYDSVKREVLYNILIEFGIPKKLFRLIKMCLSETYSRVRIGQFLSDAFPFHCGLKQGDALSPLLFNFALEYAIRKVQDNREGLELNGLHQLLVYADDVNMLGENPQTIRENTGILLEASKEKGDNAGEMSPGSSTESYPAFARIGLRKNPGKNLNQVTCPDRESNPGHLVSQPDALTVTPQVWTLFSSTDIIRNIKSRRLRWAGLVARMGESRNACRVSCDGEKMEDQVENLEEARKIIKNLRERYRAQSHQLLAWRRRVKAQEELVARLNRERAEQLKTLSAQLILFESRLCRKQKDISALLAQRETVILRQQRAIQLLQQRLSDAGLDTSNLDLPQFDSPTGETNLDSLNDSDSAVVMEDNVSSDQELMPRFRSAVDAVTVVRSVSDAVEPSSKYSSLRRSNGFLRRPEILETVYSVEEDGECDVTPQITSTGTKTEPNCDSTPESCAEDPTPRYRGGWGNGGRLQGLYGSFERLNEAPQRQSHQERQGEEPQQNQVTTYNRVMSNHRSVTKPKDVKYKRINKAKSKSLEELRGRLRNWVDKGNKLALSLDQSYA</sequence>
<name>A0ABQ8TBU9_PERAM</name>
<feature type="coiled-coil region" evidence="1">
    <location>
        <begin position="271"/>
        <end position="329"/>
    </location>
</feature>
<evidence type="ECO:0000313" key="4">
    <source>
        <dbReference type="EMBL" id="KAJ4444027.1"/>
    </source>
</evidence>
<feature type="compositionally biased region" description="Polar residues" evidence="2">
    <location>
        <begin position="542"/>
        <end position="559"/>
    </location>
</feature>
<evidence type="ECO:0000256" key="2">
    <source>
        <dbReference type="SAM" id="MobiDB-lite"/>
    </source>
</evidence>
<dbReference type="InterPro" id="IPR043502">
    <property type="entry name" value="DNA/RNA_pol_sf"/>
</dbReference>
<gene>
    <name evidence="4" type="ORF">ANN_05816</name>
</gene>
<feature type="compositionally biased region" description="Polar residues" evidence="2">
    <location>
        <begin position="478"/>
        <end position="496"/>
    </location>
</feature>
<protein>
    <recommendedName>
        <fullName evidence="3">Reverse transcriptase domain-containing protein</fullName>
    </recommendedName>
</protein>
<dbReference type="PANTHER" id="PTHR47027">
    <property type="entry name" value="REVERSE TRANSCRIPTASE DOMAIN-CONTAINING PROTEIN"/>
    <property type="match status" value="1"/>
</dbReference>
<dbReference type="Proteomes" id="UP001148838">
    <property type="component" value="Unassembled WGS sequence"/>
</dbReference>
<evidence type="ECO:0000313" key="5">
    <source>
        <dbReference type="Proteomes" id="UP001148838"/>
    </source>
</evidence>
<comment type="caution">
    <text evidence="4">The sequence shown here is derived from an EMBL/GenBank/DDBJ whole genome shotgun (WGS) entry which is preliminary data.</text>
</comment>
<dbReference type="EMBL" id="JAJSOF020000011">
    <property type="protein sequence ID" value="KAJ4444027.1"/>
    <property type="molecule type" value="Genomic_DNA"/>
</dbReference>
<reference evidence="4 5" key="1">
    <citation type="journal article" date="2022" name="Allergy">
        <title>Genome assembly and annotation of Periplaneta americana reveal a comprehensive cockroach allergen profile.</title>
        <authorList>
            <person name="Wang L."/>
            <person name="Xiong Q."/>
            <person name="Saelim N."/>
            <person name="Wang L."/>
            <person name="Nong W."/>
            <person name="Wan A.T."/>
            <person name="Shi M."/>
            <person name="Liu X."/>
            <person name="Cao Q."/>
            <person name="Hui J.H.L."/>
            <person name="Sookrung N."/>
            <person name="Leung T.F."/>
            <person name="Tungtrongchitr A."/>
            <person name="Tsui S.K.W."/>
        </authorList>
    </citation>
    <scope>NUCLEOTIDE SEQUENCE [LARGE SCALE GENOMIC DNA]</scope>
    <source>
        <strain evidence="4">PWHHKU_190912</strain>
    </source>
</reference>
<accession>A0ABQ8TBU9</accession>
<feature type="region of interest" description="Disordered" evidence="2">
    <location>
        <begin position="528"/>
        <end position="565"/>
    </location>
</feature>
<keyword evidence="1" id="KW-0175">Coiled coil</keyword>
<dbReference type="PROSITE" id="PS50878">
    <property type="entry name" value="RT_POL"/>
    <property type="match status" value="1"/>
</dbReference>
<keyword evidence="5" id="KW-1185">Reference proteome</keyword>
<organism evidence="4 5">
    <name type="scientific">Periplaneta americana</name>
    <name type="common">American cockroach</name>
    <name type="synonym">Blatta americana</name>
    <dbReference type="NCBI Taxonomy" id="6978"/>
    <lineage>
        <taxon>Eukaryota</taxon>
        <taxon>Metazoa</taxon>
        <taxon>Ecdysozoa</taxon>
        <taxon>Arthropoda</taxon>
        <taxon>Hexapoda</taxon>
        <taxon>Insecta</taxon>
        <taxon>Pterygota</taxon>
        <taxon>Neoptera</taxon>
        <taxon>Polyneoptera</taxon>
        <taxon>Dictyoptera</taxon>
        <taxon>Blattodea</taxon>
        <taxon>Blattoidea</taxon>
        <taxon>Blattidae</taxon>
        <taxon>Blattinae</taxon>
        <taxon>Periplaneta</taxon>
    </lineage>
</organism>
<dbReference type="SUPFAM" id="SSF56672">
    <property type="entry name" value="DNA/RNA polymerases"/>
    <property type="match status" value="1"/>
</dbReference>
<dbReference type="Pfam" id="PF00078">
    <property type="entry name" value="RVT_1"/>
    <property type="match status" value="1"/>
</dbReference>
<proteinExistence type="predicted"/>